<gene>
    <name evidence="1" type="ORF">FA15DRAFT_386943</name>
</gene>
<sequence length="100" mass="11371">MLRHRVAAQLVATPSLTFWTFHISFFQDFLTCYGRYLLISCNLANPSWKNDWNLYMDFLAPNMHVYPDDGVLPSLQSSICALGSGKAMENLELRPVLISS</sequence>
<dbReference type="EMBL" id="ML210193">
    <property type="protein sequence ID" value="TFK24871.1"/>
    <property type="molecule type" value="Genomic_DNA"/>
</dbReference>
<keyword evidence="2" id="KW-1185">Reference proteome</keyword>
<reference evidence="1 2" key="1">
    <citation type="journal article" date="2019" name="Nat. Ecol. Evol.">
        <title>Megaphylogeny resolves global patterns of mushroom evolution.</title>
        <authorList>
            <person name="Varga T."/>
            <person name="Krizsan K."/>
            <person name="Foldi C."/>
            <person name="Dima B."/>
            <person name="Sanchez-Garcia M."/>
            <person name="Sanchez-Ramirez S."/>
            <person name="Szollosi G.J."/>
            <person name="Szarkandi J.G."/>
            <person name="Papp V."/>
            <person name="Albert L."/>
            <person name="Andreopoulos W."/>
            <person name="Angelini C."/>
            <person name="Antonin V."/>
            <person name="Barry K.W."/>
            <person name="Bougher N.L."/>
            <person name="Buchanan P."/>
            <person name="Buyck B."/>
            <person name="Bense V."/>
            <person name="Catcheside P."/>
            <person name="Chovatia M."/>
            <person name="Cooper J."/>
            <person name="Damon W."/>
            <person name="Desjardin D."/>
            <person name="Finy P."/>
            <person name="Geml J."/>
            <person name="Haridas S."/>
            <person name="Hughes K."/>
            <person name="Justo A."/>
            <person name="Karasinski D."/>
            <person name="Kautmanova I."/>
            <person name="Kiss B."/>
            <person name="Kocsube S."/>
            <person name="Kotiranta H."/>
            <person name="LaButti K.M."/>
            <person name="Lechner B.E."/>
            <person name="Liimatainen K."/>
            <person name="Lipzen A."/>
            <person name="Lukacs Z."/>
            <person name="Mihaltcheva S."/>
            <person name="Morgado L.N."/>
            <person name="Niskanen T."/>
            <person name="Noordeloos M.E."/>
            <person name="Ohm R.A."/>
            <person name="Ortiz-Santana B."/>
            <person name="Ovrebo C."/>
            <person name="Racz N."/>
            <person name="Riley R."/>
            <person name="Savchenko A."/>
            <person name="Shiryaev A."/>
            <person name="Soop K."/>
            <person name="Spirin V."/>
            <person name="Szebenyi C."/>
            <person name="Tomsovsky M."/>
            <person name="Tulloss R.E."/>
            <person name="Uehling J."/>
            <person name="Grigoriev I.V."/>
            <person name="Vagvolgyi C."/>
            <person name="Papp T."/>
            <person name="Martin F.M."/>
            <person name="Miettinen O."/>
            <person name="Hibbett D.S."/>
            <person name="Nagy L.G."/>
        </authorList>
    </citation>
    <scope>NUCLEOTIDE SEQUENCE [LARGE SCALE GENOMIC DNA]</scope>
    <source>
        <strain evidence="1 2">CBS 121175</strain>
    </source>
</reference>
<evidence type="ECO:0000313" key="1">
    <source>
        <dbReference type="EMBL" id="TFK24871.1"/>
    </source>
</evidence>
<organism evidence="1 2">
    <name type="scientific">Coprinopsis marcescibilis</name>
    <name type="common">Agaric fungus</name>
    <name type="synonym">Psathyrella marcescibilis</name>
    <dbReference type="NCBI Taxonomy" id="230819"/>
    <lineage>
        <taxon>Eukaryota</taxon>
        <taxon>Fungi</taxon>
        <taxon>Dikarya</taxon>
        <taxon>Basidiomycota</taxon>
        <taxon>Agaricomycotina</taxon>
        <taxon>Agaricomycetes</taxon>
        <taxon>Agaricomycetidae</taxon>
        <taxon>Agaricales</taxon>
        <taxon>Agaricineae</taxon>
        <taxon>Psathyrellaceae</taxon>
        <taxon>Coprinopsis</taxon>
    </lineage>
</organism>
<name>A0A5C3KW36_COPMA</name>
<dbReference type="AlphaFoldDB" id="A0A5C3KW36"/>
<proteinExistence type="predicted"/>
<evidence type="ECO:0000313" key="2">
    <source>
        <dbReference type="Proteomes" id="UP000307440"/>
    </source>
</evidence>
<protein>
    <submittedName>
        <fullName evidence="1">Uncharacterized protein</fullName>
    </submittedName>
</protein>
<accession>A0A5C3KW36</accession>
<dbReference type="Proteomes" id="UP000307440">
    <property type="component" value="Unassembled WGS sequence"/>
</dbReference>